<dbReference type="Pfam" id="PF04082">
    <property type="entry name" value="Fungal_trans"/>
    <property type="match status" value="1"/>
</dbReference>
<dbReference type="SMART" id="SM00906">
    <property type="entry name" value="Fungal_trans"/>
    <property type="match status" value="1"/>
</dbReference>
<feature type="domain" description="Zn(2)-C6 fungal-type" evidence="5">
    <location>
        <begin position="25"/>
        <end position="56"/>
    </location>
</feature>
<comment type="subcellular location">
    <subcellularLocation>
        <location evidence="1">Nucleus</location>
    </subcellularLocation>
</comment>
<feature type="region of interest" description="Disordered" evidence="4">
    <location>
        <begin position="65"/>
        <end position="90"/>
    </location>
</feature>
<evidence type="ECO:0000259" key="5">
    <source>
        <dbReference type="PROSITE" id="PS50048"/>
    </source>
</evidence>
<evidence type="ECO:0000313" key="6">
    <source>
        <dbReference type="EMBL" id="KAJ9149886.1"/>
    </source>
</evidence>
<comment type="caution">
    <text evidence="6">The sequence shown here is derived from an EMBL/GenBank/DDBJ whole genome shotgun (WGS) entry which is preliminary data.</text>
</comment>
<keyword evidence="3" id="KW-0539">Nucleus</keyword>
<gene>
    <name evidence="6" type="ORF">NKR23_g4175</name>
</gene>
<dbReference type="InterPro" id="IPR036864">
    <property type="entry name" value="Zn2-C6_fun-type_DNA-bd_sf"/>
</dbReference>
<keyword evidence="7" id="KW-1185">Reference proteome</keyword>
<dbReference type="AlphaFoldDB" id="A0AA38RKC2"/>
<evidence type="ECO:0000256" key="1">
    <source>
        <dbReference type="ARBA" id="ARBA00004123"/>
    </source>
</evidence>
<keyword evidence="2" id="KW-0479">Metal-binding</keyword>
<feature type="region of interest" description="Disordered" evidence="4">
    <location>
        <begin position="1"/>
        <end position="28"/>
    </location>
</feature>
<protein>
    <submittedName>
        <fullName evidence="6">Fungal specific transcription factor</fullName>
    </submittedName>
</protein>
<dbReference type="PROSITE" id="PS50048">
    <property type="entry name" value="ZN2_CY6_FUNGAL_2"/>
    <property type="match status" value="1"/>
</dbReference>
<dbReference type="SMART" id="SM00066">
    <property type="entry name" value="GAL4"/>
    <property type="match status" value="1"/>
</dbReference>
<dbReference type="GO" id="GO:0005634">
    <property type="term" value="C:nucleus"/>
    <property type="evidence" value="ECO:0007669"/>
    <property type="project" value="UniProtKB-SubCell"/>
</dbReference>
<organism evidence="6 7">
    <name type="scientific">Pleurostoma richardsiae</name>
    <dbReference type="NCBI Taxonomy" id="41990"/>
    <lineage>
        <taxon>Eukaryota</taxon>
        <taxon>Fungi</taxon>
        <taxon>Dikarya</taxon>
        <taxon>Ascomycota</taxon>
        <taxon>Pezizomycotina</taxon>
        <taxon>Sordariomycetes</taxon>
        <taxon>Sordariomycetidae</taxon>
        <taxon>Calosphaeriales</taxon>
        <taxon>Pleurostomataceae</taxon>
        <taxon>Pleurostoma</taxon>
    </lineage>
</organism>
<name>A0AA38RKC2_9PEZI</name>
<reference evidence="6" key="1">
    <citation type="submission" date="2022-07" db="EMBL/GenBank/DDBJ databases">
        <title>Fungi with potential for degradation of polypropylene.</title>
        <authorList>
            <person name="Gostincar C."/>
        </authorList>
    </citation>
    <scope>NUCLEOTIDE SEQUENCE</scope>
    <source>
        <strain evidence="6">EXF-13308</strain>
    </source>
</reference>
<evidence type="ECO:0000256" key="2">
    <source>
        <dbReference type="ARBA" id="ARBA00022723"/>
    </source>
</evidence>
<dbReference type="CDD" id="cd12148">
    <property type="entry name" value="fungal_TF_MHR"/>
    <property type="match status" value="1"/>
</dbReference>
<dbReference type="Proteomes" id="UP001174694">
    <property type="component" value="Unassembled WGS sequence"/>
</dbReference>
<dbReference type="CDD" id="cd00067">
    <property type="entry name" value="GAL4"/>
    <property type="match status" value="1"/>
</dbReference>
<dbReference type="EMBL" id="JANBVO010000009">
    <property type="protein sequence ID" value="KAJ9149886.1"/>
    <property type="molecule type" value="Genomic_DNA"/>
</dbReference>
<evidence type="ECO:0000256" key="3">
    <source>
        <dbReference type="ARBA" id="ARBA00023242"/>
    </source>
</evidence>
<dbReference type="GO" id="GO:0008270">
    <property type="term" value="F:zinc ion binding"/>
    <property type="evidence" value="ECO:0007669"/>
    <property type="project" value="InterPro"/>
</dbReference>
<dbReference type="GO" id="GO:0003677">
    <property type="term" value="F:DNA binding"/>
    <property type="evidence" value="ECO:0007669"/>
    <property type="project" value="InterPro"/>
</dbReference>
<dbReference type="GO" id="GO:0000981">
    <property type="term" value="F:DNA-binding transcription factor activity, RNA polymerase II-specific"/>
    <property type="evidence" value="ECO:0007669"/>
    <property type="project" value="InterPro"/>
</dbReference>
<evidence type="ECO:0000256" key="4">
    <source>
        <dbReference type="SAM" id="MobiDB-lite"/>
    </source>
</evidence>
<proteinExistence type="predicted"/>
<dbReference type="PANTHER" id="PTHR31001">
    <property type="entry name" value="UNCHARACTERIZED TRANSCRIPTIONAL REGULATORY PROTEIN"/>
    <property type="match status" value="1"/>
</dbReference>
<evidence type="ECO:0000313" key="7">
    <source>
        <dbReference type="Proteomes" id="UP001174694"/>
    </source>
</evidence>
<dbReference type="InterPro" id="IPR007219">
    <property type="entry name" value="XnlR_reg_dom"/>
</dbReference>
<accession>A0AA38RKC2</accession>
<dbReference type="InterPro" id="IPR001138">
    <property type="entry name" value="Zn2Cys6_DnaBD"/>
</dbReference>
<sequence length="663" mass="73743">MSGLVKQAVATTEMSGRRGGSTSSSCTECQRRKQKCTRDWPCLHCRARKVPHLCQFTPSVEVEAMTNGTHRSLQPRRRRSTGVGTDETAVSQPVAAETRFDDHDTAIDVDDGVEVMGYTPSHIYFNLNPRSKSARPRTGHQATCHNSMELDKALQILPPKPYVELLVNSFLKGANFHYYILDPPTFLERFKHWCLDRGTRRPLDPVFTCLTLRVCSCSLQYLEISKKQRLEMEMGESAQALSEKYHNIAQALSQTIPPGEGGLYQVQQLLLTAFWFKSMPKFVASWHALGAAVREAQEQGMHMSSQSKDGLTEFEKELRRRVWCILYVWDWQTSTLLSRPRIINPKDCSFEPPNVQVDGSGANNDSPSPMTPMALHYNLIQRLTEKIDMAGEITTASDIIAYHDEINDWIASFPSALRPVDPARQTLAAQSYVSIQRAQLHATSYSLMLRPLKPYLTRCLGPSVTAVEKNLQRSAIDCALSLSEALRAYFDLLFPLYTRFHFIVCGVFDTAALLCSAIANDNESRDLPRREEVITGIGSAIDMLHEAKQASGSGALPCTLLARIVSALPLLESEREKLGIKAQSGTESVLPTDPFVFTSVAGEISSPGVSLIDPAWLDGREWPEEGGSAMADDDLLSSMITGVPEDLFDWDSLVVRPQPDVSL</sequence>
<dbReference type="PANTHER" id="PTHR31001:SF84">
    <property type="entry name" value="FUNGAL SPECIFIC TRANSCRIPTION FACTOR"/>
    <property type="match status" value="1"/>
</dbReference>
<dbReference type="SUPFAM" id="SSF57701">
    <property type="entry name" value="Zn2/Cys6 DNA-binding domain"/>
    <property type="match status" value="1"/>
</dbReference>
<dbReference type="GO" id="GO:0006351">
    <property type="term" value="P:DNA-templated transcription"/>
    <property type="evidence" value="ECO:0007669"/>
    <property type="project" value="InterPro"/>
</dbReference>
<dbReference type="InterPro" id="IPR050613">
    <property type="entry name" value="Sec_Metabolite_Reg"/>
</dbReference>
<dbReference type="Gene3D" id="4.10.240.10">
    <property type="entry name" value="Zn(2)-C6 fungal-type DNA-binding domain"/>
    <property type="match status" value="1"/>
</dbReference>